<reference evidence="1 2" key="1">
    <citation type="journal article" date="2018" name="Sci. Rep.">
        <title>Comparative genomics provides insights into the lifestyle and reveals functional heterogeneity of dark septate endophytic fungi.</title>
        <authorList>
            <person name="Knapp D.G."/>
            <person name="Nemeth J.B."/>
            <person name="Barry K."/>
            <person name="Hainaut M."/>
            <person name="Henrissat B."/>
            <person name="Johnson J."/>
            <person name="Kuo A."/>
            <person name="Lim J.H.P."/>
            <person name="Lipzen A."/>
            <person name="Nolan M."/>
            <person name="Ohm R.A."/>
            <person name="Tamas L."/>
            <person name="Grigoriev I.V."/>
            <person name="Spatafora J.W."/>
            <person name="Nagy L.G."/>
            <person name="Kovacs G.M."/>
        </authorList>
    </citation>
    <scope>NUCLEOTIDE SEQUENCE [LARGE SCALE GENOMIC DNA]</scope>
    <source>
        <strain evidence="1 2">DSE2036</strain>
    </source>
</reference>
<dbReference type="STRING" id="97972.A0A2V1DDG9"/>
<name>A0A2V1DDG9_9PLEO</name>
<sequence length="92" mass="10910">MPGLLFEEKTCRRCKTNYNDESNHDTACNWHHGSLELFERNDYWDDHDEEIHGVIDTDDFRDEHPQGFNWTCCERTGEKGGCRRGRHVPREG</sequence>
<dbReference type="PANTHER" id="PTHR38167">
    <property type="entry name" value="C2H2-TYPE DOMAIN-CONTAINING PROTEIN"/>
    <property type="match status" value="1"/>
</dbReference>
<dbReference type="EMBL" id="KZ805473">
    <property type="protein sequence ID" value="PVH96150.1"/>
    <property type="molecule type" value="Genomic_DNA"/>
</dbReference>
<dbReference type="AlphaFoldDB" id="A0A2V1DDG9"/>
<dbReference type="OrthoDB" id="5422613at2759"/>
<dbReference type="Proteomes" id="UP000244855">
    <property type="component" value="Unassembled WGS sequence"/>
</dbReference>
<gene>
    <name evidence="1" type="ORF">DM02DRAFT_675014</name>
</gene>
<dbReference type="PANTHER" id="PTHR38167:SF1">
    <property type="entry name" value="C2H2-TYPE DOMAIN-CONTAINING PROTEIN"/>
    <property type="match status" value="1"/>
</dbReference>
<protein>
    <recommendedName>
        <fullName evidence="3">C2H2-type domain-containing protein</fullName>
    </recommendedName>
</protein>
<proteinExistence type="predicted"/>
<accession>A0A2V1DDG9</accession>
<keyword evidence="2" id="KW-1185">Reference proteome</keyword>
<evidence type="ECO:0008006" key="3">
    <source>
        <dbReference type="Google" id="ProtNLM"/>
    </source>
</evidence>
<evidence type="ECO:0000313" key="2">
    <source>
        <dbReference type="Proteomes" id="UP000244855"/>
    </source>
</evidence>
<organism evidence="1 2">
    <name type="scientific">Periconia macrospinosa</name>
    <dbReference type="NCBI Taxonomy" id="97972"/>
    <lineage>
        <taxon>Eukaryota</taxon>
        <taxon>Fungi</taxon>
        <taxon>Dikarya</taxon>
        <taxon>Ascomycota</taxon>
        <taxon>Pezizomycotina</taxon>
        <taxon>Dothideomycetes</taxon>
        <taxon>Pleosporomycetidae</taxon>
        <taxon>Pleosporales</taxon>
        <taxon>Massarineae</taxon>
        <taxon>Periconiaceae</taxon>
        <taxon>Periconia</taxon>
    </lineage>
</organism>
<evidence type="ECO:0000313" key="1">
    <source>
        <dbReference type="EMBL" id="PVH96150.1"/>
    </source>
</evidence>